<dbReference type="InterPro" id="IPR035979">
    <property type="entry name" value="RBD_domain_sf"/>
</dbReference>
<dbReference type="AlphaFoldDB" id="A0AAD4QXA2"/>
<evidence type="ECO:0000313" key="2">
    <source>
        <dbReference type="EMBL" id="KAI1696006.1"/>
    </source>
</evidence>
<dbReference type="EMBL" id="JAKKPZ010000357">
    <property type="protein sequence ID" value="KAI1696006.1"/>
    <property type="molecule type" value="Genomic_DNA"/>
</dbReference>
<comment type="caution">
    <text evidence="2">The sequence shown here is derived from an EMBL/GenBank/DDBJ whole genome shotgun (WGS) entry which is preliminary data.</text>
</comment>
<dbReference type="SUPFAM" id="SSF54928">
    <property type="entry name" value="RNA-binding domain, RBD"/>
    <property type="match status" value="1"/>
</dbReference>
<name>A0AAD4QXA2_9BILA</name>
<evidence type="ECO:0000313" key="3">
    <source>
        <dbReference type="Proteomes" id="UP001201812"/>
    </source>
</evidence>
<gene>
    <name evidence="2" type="ORF">DdX_19276</name>
</gene>
<keyword evidence="3" id="KW-1185">Reference proteome</keyword>
<organism evidence="2 3">
    <name type="scientific">Ditylenchus destructor</name>
    <dbReference type="NCBI Taxonomy" id="166010"/>
    <lineage>
        <taxon>Eukaryota</taxon>
        <taxon>Metazoa</taxon>
        <taxon>Ecdysozoa</taxon>
        <taxon>Nematoda</taxon>
        <taxon>Chromadorea</taxon>
        <taxon>Rhabditida</taxon>
        <taxon>Tylenchina</taxon>
        <taxon>Tylenchomorpha</taxon>
        <taxon>Sphaerularioidea</taxon>
        <taxon>Anguinidae</taxon>
        <taxon>Anguininae</taxon>
        <taxon>Ditylenchus</taxon>
    </lineage>
</organism>
<sequence>MSYVASTSRTAHNMMCVPKVSLGGGTHGSHTCEAESHASISYLLAQHCHTHSSTNSLSGDASDFRFRDLACQMEDIHKEDIRRDMTQSKTNLWQYLASLHRMLRNRQTGFLESYPSMTTGPDHVFLPFTSMLNLRFAFQKCVPRASILGNSPICHQTPRSSNAIHISRLSYSDGNTQEAESTSQQMTHAEMNHSKKAEATKSPPAIANDPEVNSAPPAIEDETLKKVQKSMNLDFRRYHIFVRGYSRNISQKMLEKFYSQFGQVIQCVLYKNKQGVPEALVVFWTFQNLLKK</sequence>
<protein>
    <recommendedName>
        <fullName evidence="4">RRM domain-containing protein</fullName>
    </recommendedName>
</protein>
<proteinExistence type="predicted"/>
<accession>A0AAD4QXA2</accession>
<feature type="region of interest" description="Disordered" evidence="1">
    <location>
        <begin position="197"/>
        <end position="216"/>
    </location>
</feature>
<dbReference type="GO" id="GO:0003676">
    <property type="term" value="F:nucleic acid binding"/>
    <property type="evidence" value="ECO:0007669"/>
    <property type="project" value="InterPro"/>
</dbReference>
<evidence type="ECO:0000256" key="1">
    <source>
        <dbReference type="SAM" id="MobiDB-lite"/>
    </source>
</evidence>
<dbReference type="Proteomes" id="UP001201812">
    <property type="component" value="Unassembled WGS sequence"/>
</dbReference>
<dbReference type="InterPro" id="IPR012677">
    <property type="entry name" value="Nucleotide-bd_a/b_plait_sf"/>
</dbReference>
<reference evidence="2" key="1">
    <citation type="submission" date="2022-01" db="EMBL/GenBank/DDBJ databases">
        <title>Genome Sequence Resource for Two Populations of Ditylenchus destructor, the Migratory Endoparasitic Phytonematode.</title>
        <authorList>
            <person name="Zhang H."/>
            <person name="Lin R."/>
            <person name="Xie B."/>
        </authorList>
    </citation>
    <scope>NUCLEOTIDE SEQUENCE</scope>
    <source>
        <strain evidence="2">BazhouSP</strain>
    </source>
</reference>
<dbReference type="Gene3D" id="3.30.70.330">
    <property type="match status" value="1"/>
</dbReference>
<evidence type="ECO:0008006" key="4">
    <source>
        <dbReference type="Google" id="ProtNLM"/>
    </source>
</evidence>